<dbReference type="InterPro" id="IPR045864">
    <property type="entry name" value="aa-tRNA-synth_II/BPL/LPL"/>
</dbReference>
<dbReference type="GO" id="GO:0004824">
    <property type="term" value="F:lysine-tRNA ligase activity"/>
    <property type="evidence" value="ECO:0007669"/>
    <property type="project" value="UniProtKB-EC"/>
</dbReference>
<dbReference type="EMBL" id="CP009384">
    <property type="protein sequence ID" value="AIN96751.1"/>
    <property type="molecule type" value="Genomic_DNA"/>
</dbReference>
<dbReference type="AlphaFoldDB" id="A0A088S5H7"/>
<evidence type="ECO:0000256" key="1">
    <source>
        <dbReference type="ARBA" id="ARBA00008226"/>
    </source>
</evidence>
<evidence type="ECO:0000256" key="3">
    <source>
        <dbReference type="ARBA" id="ARBA00022598"/>
    </source>
</evidence>
<comment type="similarity">
    <text evidence="1">Belongs to the class-II aminoacyl-tRNA synthetase family.</text>
</comment>
<proteinExistence type="inferred from homology"/>
<evidence type="ECO:0000256" key="10">
    <source>
        <dbReference type="RuleBase" id="RU003748"/>
    </source>
</evidence>
<dbReference type="RefSeq" id="XP_010697404.1">
    <property type="nucleotide sequence ID" value="XM_010699102.1"/>
</dbReference>
<evidence type="ECO:0000256" key="4">
    <source>
        <dbReference type="ARBA" id="ARBA00022741"/>
    </source>
</evidence>
<dbReference type="InterPro" id="IPR034762">
    <property type="entry name" value="Lys-tRNA-ligase_II_bac/euk"/>
</dbReference>
<name>A0A088S5H7_LEIPA</name>
<dbReference type="InterPro" id="IPR006195">
    <property type="entry name" value="aa-tRNA-synth_II"/>
</dbReference>
<dbReference type="EC" id="6.1.1.6" evidence="2 10"/>
<dbReference type="GO" id="GO:0000049">
    <property type="term" value="F:tRNA binding"/>
    <property type="evidence" value="ECO:0007669"/>
    <property type="project" value="TreeGrafter"/>
</dbReference>
<gene>
    <name evidence="13" type="ORF">LPMP_150270</name>
</gene>
<dbReference type="Gene3D" id="2.40.50.140">
    <property type="entry name" value="Nucleic acid-binding proteins"/>
    <property type="match status" value="1"/>
</dbReference>
<dbReference type="OrthoDB" id="21243at2759"/>
<dbReference type="InterPro" id="IPR004365">
    <property type="entry name" value="NA-bd_OB_tRNA"/>
</dbReference>
<evidence type="ECO:0000256" key="9">
    <source>
        <dbReference type="ARBA" id="ARBA00048573"/>
    </source>
</evidence>
<dbReference type="SUPFAM" id="SSF55681">
    <property type="entry name" value="Class II aaRS and biotin synthetases"/>
    <property type="match status" value="1"/>
</dbReference>
<dbReference type="PANTHER" id="PTHR42918">
    <property type="entry name" value="LYSYL-TRNA SYNTHETASE"/>
    <property type="match status" value="1"/>
</dbReference>
<dbReference type="CDD" id="cd00775">
    <property type="entry name" value="LysRS_core"/>
    <property type="match status" value="1"/>
</dbReference>
<reference evidence="13 14" key="1">
    <citation type="journal article" date="2015" name="Sci. Rep.">
        <title>The genome of Leishmania panamensis: insights into genomics of the L. (Viannia) subgenus.</title>
        <authorList>
            <person name="Llanes A."/>
            <person name="Restrepo C.M."/>
            <person name="Vecchio G.D."/>
            <person name="Anguizola F.J."/>
            <person name="Lleonart R."/>
        </authorList>
    </citation>
    <scope>NUCLEOTIDE SEQUENCE [LARGE SCALE GENOMIC DNA]</scope>
    <source>
        <strain evidence="13 14">MHOM/PA/94/PSC-1</strain>
    </source>
</reference>
<keyword evidence="14" id="KW-1185">Reference proteome</keyword>
<dbReference type="HAMAP" id="MF_00252">
    <property type="entry name" value="Lys_tRNA_synth_class2"/>
    <property type="match status" value="1"/>
</dbReference>
<dbReference type="InterPro" id="IPR004364">
    <property type="entry name" value="Aa-tRNA-synt_II"/>
</dbReference>
<keyword evidence="4" id="KW-0547">Nucleotide-binding</keyword>
<evidence type="ECO:0000313" key="13">
    <source>
        <dbReference type="EMBL" id="AIN96751.1"/>
    </source>
</evidence>
<dbReference type="NCBIfam" id="TIGR00499">
    <property type="entry name" value="lysS_bact"/>
    <property type="match status" value="1"/>
</dbReference>
<evidence type="ECO:0000256" key="5">
    <source>
        <dbReference type="ARBA" id="ARBA00022840"/>
    </source>
</evidence>
<sequence length="615" mass="70424">MLFLTDREKPFFTPSFANRNSKRERPSQMSSPKDLRIQIEALAFQIADIKKAGGTDCDEYKSLVKEMAALRSRLPQDEKKAKKEKTIEPSYFESRLAMVKEMGLLGAAYPHKYHRQYTIPQYRRKYAPLIAEPGTSLDETVTIAGRIIKKRSSGSKLHFITIQGDMETVQVISAIANYTDESKFAEIHSKLKRGDIIGVAGKPSLSKSNEFSLNAVEVTLLSTCYHMLPDDYFGLSSFEQRFRQRYLDLIVNRDNIKVFIQRANIIKYIRKFFDERDFVEVETPVLNQIAGGAAARPFVTHHNDLNQTMFLRIAPELYLKELVVGGMDRVYELGKQFRNESIDLTHNPEFTSCEAYWAYMDYNDWMTATEDLLYGLAMELHGSPIVRYAPKDSEGKLLPEVTFNFNKPFKRLHIIPELEKRLKISFDNVDFESDAGIQFLMDLCKKHKADCPSPYTAPRLLDALIAEFLEPECHDPCFICDHPRVMSPLAKWHRNDPRLTERFELFVNKKELANAYTELNNPIVQREEFVKQMLNRDKGDDESMKIDEGFIAALEHALPPTGGWGLGIDRLVMFLTSQSNIKEVLLFPAMKPEGKNAISYPPGTMLNGQGVPLLK</sequence>
<dbReference type="PIRSF" id="PIRSF039101">
    <property type="entry name" value="LysRS2"/>
    <property type="match status" value="1"/>
</dbReference>
<dbReference type="Pfam" id="PF01336">
    <property type="entry name" value="tRNA_anti-codon"/>
    <property type="match status" value="1"/>
</dbReference>
<dbReference type="GO" id="GO:0005524">
    <property type="term" value="F:ATP binding"/>
    <property type="evidence" value="ECO:0007669"/>
    <property type="project" value="UniProtKB-KW"/>
</dbReference>
<evidence type="ECO:0000256" key="8">
    <source>
        <dbReference type="ARBA" id="ARBA00030563"/>
    </source>
</evidence>
<dbReference type="KEGG" id="lpan:LPMP_150270"/>
<dbReference type="InterPro" id="IPR018149">
    <property type="entry name" value="Lys-tRNA-synth_II_C"/>
</dbReference>
<evidence type="ECO:0000256" key="2">
    <source>
        <dbReference type="ARBA" id="ARBA00013166"/>
    </source>
</evidence>
<evidence type="ECO:0000313" key="14">
    <source>
        <dbReference type="Proteomes" id="UP000063063"/>
    </source>
</evidence>
<dbReference type="PROSITE" id="PS50862">
    <property type="entry name" value="AA_TRNA_LIGASE_II"/>
    <property type="match status" value="1"/>
</dbReference>
<accession>A0A088S5H7</accession>
<keyword evidence="7" id="KW-0030">Aminoacyl-tRNA synthetase</keyword>
<dbReference type="PRINTS" id="PR00982">
    <property type="entry name" value="TRNASYNTHLYS"/>
</dbReference>
<dbReference type="eggNOG" id="KOG1885">
    <property type="taxonomic scope" value="Eukaryota"/>
</dbReference>
<dbReference type="InterPro" id="IPR012340">
    <property type="entry name" value="NA-bd_OB-fold"/>
</dbReference>
<evidence type="ECO:0000256" key="11">
    <source>
        <dbReference type="SAM" id="MobiDB-lite"/>
    </source>
</evidence>
<keyword evidence="3 13" id="KW-0436">Ligase</keyword>
<evidence type="ECO:0000256" key="6">
    <source>
        <dbReference type="ARBA" id="ARBA00022917"/>
    </source>
</evidence>
<keyword evidence="5" id="KW-0067">ATP-binding</keyword>
<keyword evidence="6" id="KW-0648">Protein biosynthesis</keyword>
<comment type="catalytic activity">
    <reaction evidence="9 10">
        <text>tRNA(Lys) + L-lysine + ATP = L-lysyl-tRNA(Lys) + AMP + diphosphate</text>
        <dbReference type="Rhea" id="RHEA:20792"/>
        <dbReference type="Rhea" id="RHEA-COMP:9696"/>
        <dbReference type="Rhea" id="RHEA-COMP:9697"/>
        <dbReference type="ChEBI" id="CHEBI:30616"/>
        <dbReference type="ChEBI" id="CHEBI:32551"/>
        <dbReference type="ChEBI" id="CHEBI:33019"/>
        <dbReference type="ChEBI" id="CHEBI:78442"/>
        <dbReference type="ChEBI" id="CHEBI:78529"/>
        <dbReference type="ChEBI" id="CHEBI:456215"/>
        <dbReference type="EC" id="6.1.1.6"/>
    </reaction>
</comment>
<protein>
    <recommendedName>
        <fullName evidence="2 10">Lysine--tRNA ligase</fullName>
        <ecNumber evidence="2 10">6.1.1.6</ecNumber>
    </recommendedName>
    <alternativeName>
        <fullName evidence="8 10">Lysyl-tRNA synthetase</fullName>
    </alternativeName>
</protein>
<dbReference type="Gene3D" id="3.30.930.10">
    <property type="entry name" value="Bira Bifunctional Protein, Domain 2"/>
    <property type="match status" value="1"/>
</dbReference>
<evidence type="ECO:0000259" key="12">
    <source>
        <dbReference type="PROSITE" id="PS50862"/>
    </source>
</evidence>
<feature type="domain" description="Aminoacyl-transfer RNA synthetases class-II family profile" evidence="12">
    <location>
        <begin position="262"/>
        <end position="592"/>
    </location>
</feature>
<dbReference type="GO" id="GO:0006430">
    <property type="term" value="P:lysyl-tRNA aminoacylation"/>
    <property type="evidence" value="ECO:0007669"/>
    <property type="project" value="InterPro"/>
</dbReference>
<dbReference type="InterPro" id="IPR044136">
    <property type="entry name" value="Lys-tRNA-ligase_II_N"/>
</dbReference>
<dbReference type="FunFam" id="2.40.50.140:FF:000629">
    <property type="entry name" value="Lysine--tRNA ligase"/>
    <property type="match status" value="1"/>
</dbReference>
<dbReference type="VEuPathDB" id="TriTrypDB:LPAL13_150007700"/>
<dbReference type="Proteomes" id="UP000063063">
    <property type="component" value="Chromosome 15"/>
</dbReference>
<dbReference type="SUPFAM" id="SSF50249">
    <property type="entry name" value="Nucleic acid-binding proteins"/>
    <property type="match status" value="1"/>
</dbReference>
<dbReference type="PANTHER" id="PTHR42918:SF9">
    <property type="entry name" value="LYSINE--TRNA LIGASE"/>
    <property type="match status" value="1"/>
</dbReference>
<dbReference type="Pfam" id="PF00152">
    <property type="entry name" value="tRNA-synt_2"/>
    <property type="match status" value="1"/>
</dbReference>
<dbReference type="GO" id="GO:0005829">
    <property type="term" value="C:cytosol"/>
    <property type="evidence" value="ECO:0007669"/>
    <property type="project" value="TreeGrafter"/>
</dbReference>
<evidence type="ECO:0000256" key="7">
    <source>
        <dbReference type="ARBA" id="ARBA00023146"/>
    </source>
</evidence>
<dbReference type="FunFam" id="3.30.930.10:FF:000177">
    <property type="entry name" value="Lysine--tRNA ligase"/>
    <property type="match status" value="1"/>
</dbReference>
<dbReference type="NCBIfam" id="NF001756">
    <property type="entry name" value="PRK00484.1"/>
    <property type="match status" value="1"/>
</dbReference>
<dbReference type="CDD" id="cd04322">
    <property type="entry name" value="LysRS_N"/>
    <property type="match status" value="1"/>
</dbReference>
<feature type="region of interest" description="Disordered" evidence="11">
    <location>
        <begin position="13"/>
        <end position="32"/>
    </location>
</feature>
<dbReference type="VEuPathDB" id="TriTrypDB:LPMP_150270"/>
<dbReference type="GeneID" id="22573443"/>
<organism evidence="13 14">
    <name type="scientific">Leishmania panamensis</name>
    <dbReference type="NCBI Taxonomy" id="5679"/>
    <lineage>
        <taxon>Eukaryota</taxon>
        <taxon>Discoba</taxon>
        <taxon>Euglenozoa</taxon>
        <taxon>Kinetoplastea</taxon>
        <taxon>Metakinetoplastina</taxon>
        <taxon>Trypanosomatida</taxon>
        <taxon>Trypanosomatidae</taxon>
        <taxon>Leishmaniinae</taxon>
        <taxon>Leishmania</taxon>
        <taxon>Leishmania guyanensis species complex</taxon>
    </lineage>
</organism>
<dbReference type="InterPro" id="IPR002313">
    <property type="entry name" value="Lys-tRNA-ligase_II"/>
</dbReference>